<evidence type="ECO:0000256" key="1">
    <source>
        <dbReference type="SAM" id="SignalP"/>
    </source>
</evidence>
<dbReference type="RefSeq" id="WP_189766892.1">
    <property type="nucleotide sequence ID" value="NZ_BNCK01000001.1"/>
</dbReference>
<dbReference type="InterPro" id="IPR011992">
    <property type="entry name" value="EF-hand-dom_pair"/>
</dbReference>
<accession>A0A919BC59</accession>
<keyword evidence="4" id="KW-1185">Reference proteome</keyword>
<dbReference type="PROSITE" id="PS50222">
    <property type="entry name" value="EF_HAND_2"/>
    <property type="match status" value="1"/>
</dbReference>
<feature type="signal peptide" evidence="1">
    <location>
        <begin position="1"/>
        <end position="25"/>
    </location>
</feature>
<dbReference type="Pfam" id="PF13202">
    <property type="entry name" value="EF-hand_5"/>
    <property type="match status" value="2"/>
</dbReference>
<dbReference type="InterPro" id="IPR018247">
    <property type="entry name" value="EF_Hand_1_Ca_BS"/>
</dbReference>
<organism evidence="3 4">
    <name type="scientific">Thalassotalea marina</name>
    <dbReference type="NCBI Taxonomy" id="1673741"/>
    <lineage>
        <taxon>Bacteria</taxon>
        <taxon>Pseudomonadati</taxon>
        <taxon>Pseudomonadota</taxon>
        <taxon>Gammaproteobacteria</taxon>
        <taxon>Alteromonadales</taxon>
        <taxon>Colwelliaceae</taxon>
        <taxon>Thalassotalea</taxon>
    </lineage>
</organism>
<evidence type="ECO:0000259" key="2">
    <source>
        <dbReference type="PROSITE" id="PS50222"/>
    </source>
</evidence>
<keyword evidence="1" id="KW-0732">Signal</keyword>
<dbReference type="CDD" id="cd00051">
    <property type="entry name" value="EFh"/>
    <property type="match status" value="1"/>
</dbReference>
<feature type="chain" id="PRO_5037518516" description="EF-hand domain-containing protein" evidence="1">
    <location>
        <begin position="26"/>
        <end position="102"/>
    </location>
</feature>
<dbReference type="SUPFAM" id="SSF47473">
    <property type="entry name" value="EF-hand"/>
    <property type="match status" value="1"/>
</dbReference>
<gene>
    <name evidence="3" type="ORF">GCM10017161_02370</name>
</gene>
<dbReference type="Gene3D" id="1.10.238.10">
    <property type="entry name" value="EF-hand"/>
    <property type="match status" value="1"/>
</dbReference>
<sequence length="102" mass="10913">MKPVSLKKVSVVALACFAGTFLVNAKEPVELAKSNAADKAKSTFSQLLKKADANKNGELSKDELEGAMESQLLSAFNEIDTNGDKSINEEEFTAYVGNTAKI</sequence>
<feature type="domain" description="EF-hand" evidence="2">
    <location>
        <begin position="67"/>
        <end position="102"/>
    </location>
</feature>
<name>A0A919BC59_9GAMM</name>
<evidence type="ECO:0000313" key="4">
    <source>
        <dbReference type="Proteomes" id="UP000623842"/>
    </source>
</evidence>
<reference evidence="3" key="1">
    <citation type="journal article" date="2014" name="Int. J. Syst. Evol. Microbiol.">
        <title>Complete genome sequence of Corynebacterium casei LMG S-19264T (=DSM 44701T), isolated from a smear-ripened cheese.</title>
        <authorList>
            <consortium name="US DOE Joint Genome Institute (JGI-PGF)"/>
            <person name="Walter F."/>
            <person name="Albersmeier A."/>
            <person name="Kalinowski J."/>
            <person name="Ruckert C."/>
        </authorList>
    </citation>
    <scope>NUCLEOTIDE SEQUENCE</scope>
    <source>
        <strain evidence="3">KCTC 42731</strain>
    </source>
</reference>
<dbReference type="GO" id="GO:0005509">
    <property type="term" value="F:calcium ion binding"/>
    <property type="evidence" value="ECO:0007669"/>
    <property type="project" value="InterPro"/>
</dbReference>
<proteinExistence type="predicted"/>
<reference evidence="3" key="2">
    <citation type="submission" date="2020-09" db="EMBL/GenBank/DDBJ databases">
        <authorList>
            <person name="Sun Q."/>
            <person name="Kim S."/>
        </authorList>
    </citation>
    <scope>NUCLEOTIDE SEQUENCE</scope>
    <source>
        <strain evidence="3">KCTC 42731</strain>
    </source>
</reference>
<evidence type="ECO:0000313" key="3">
    <source>
        <dbReference type="EMBL" id="GHF78805.1"/>
    </source>
</evidence>
<dbReference type="InterPro" id="IPR002048">
    <property type="entry name" value="EF_hand_dom"/>
</dbReference>
<dbReference type="Proteomes" id="UP000623842">
    <property type="component" value="Unassembled WGS sequence"/>
</dbReference>
<dbReference type="AlphaFoldDB" id="A0A919BC59"/>
<protein>
    <recommendedName>
        <fullName evidence="2">EF-hand domain-containing protein</fullName>
    </recommendedName>
</protein>
<dbReference type="EMBL" id="BNCK01000001">
    <property type="protein sequence ID" value="GHF78805.1"/>
    <property type="molecule type" value="Genomic_DNA"/>
</dbReference>
<dbReference type="PROSITE" id="PS00018">
    <property type="entry name" value="EF_HAND_1"/>
    <property type="match status" value="1"/>
</dbReference>
<dbReference type="SMART" id="SM00054">
    <property type="entry name" value="EFh"/>
    <property type="match status" value="2"/>
</dbReference>
<comment type="caution">
    <text evidence="3">The sequence shown here is derived from an EMBL/GenBank/DDBJ whole genome shotgun (WGS) entry which is preliminary data.</text>
</comment>